<dbReference type="Pfam" id="PF09905">
    <property type="entry name" value="VF530"/>
    <property type="match status" value="1"/>
</dbReference>
<feature type="region of interest" description="Disordered" evidence="1">
    <location>
        <begin position="116"/>
        <end position="154"/>
    </location>
</feature>
<keyword evidence="3" id="KW-1185">Reference proteome</keyword>
<evidence type="ECO:0000313" key="2">
    <source>
        <dbReference type="EMBL" id="GLX87283.1"/>
    </source>
</evidence>
<evidence type="ECO:0000313" key="3">
    <source>
        <dbReference type="Proteomes" id="UP001157134"/>
    </source>
</evidence>
<organism evidence="2 3">
    <name type="scientific">Thalassotalea loyana</name>
    <dbReference type="NCBI Taxonomy" id="280483"/>
    <lineage>
        <taxon>Bacteria</taxon>
        <taxon>Pseudomonadati</taxon>
        <taxon>Pseudomonadota</taxon>
        <taxon>Gammaproteobacteria</taxon>
        <taxon>Alteromonadales</taxon>
        <taxon>Colwelliaceae</taxon>
        <taxon>Thalassotalea</taxon>
    </lineage>
</organism>
<name>A0ABQ6HGU9_9GAMM</name>
<dbReference type="InterPro" id="IPR018668">
    <property type="entry name" value="DNA-binding_VF530-like"/>
</dbReference>
<dbReference type="Proteomes" id="UP001157134">
    <property type="component" value="Unassembled WGS sequence"/>
</dbReference>
<comment type="caution">
    <text evidence="2">The sequence shown here is derived from an EMBL/GenBank/DDBJ whole genome shotgun (WGS) entry which is preliminary data.</text>
</comment>
<gene>
    <name evidence="2" type="ORF">tloyanaT_35360</name>
</gene>
<protein>
    <recommendedName>
        <fullName evidence="4">DUF2132 domain-containing protein</fullName>
    </recommendedName>
</protein>
<proteinExistence type="predicted"/>
<feature type="compositionally biased region" description="Polar residues" evidence="1">
    <location>
        <begin position="132"/>
        <end position="143"/>
    </location>
</feature>
<evidence type="ECO:0000256" key="1">
    <source>
        <dbReference type="SAM" id="MobiDB-lite"/>
    </source>
</evidence>
<reference evidence="2 3" key="1">
    <citation type="submission" date="2023-03" db="EMBL/GenBank/DDBJ databases">
        <title>Thalassotalea loyana LMG 22536T draft genome sequence.</title>
        <authorList>
            <person name="Sawabe T."/>
        </authorList>
    </citation>
    <scope>NUCLEOTIDE SEQUENCE [LARGE SCALE GENOMIC DNA]</scope>
    <source>
        <strain evidence="2 3">LMG 22536</strain>
    </source>
</reference>
<sequence>MTSHNPYENNPLHGTSLSTVLSELVEHYGFPILYAYLNINCFNKNASIEASMKFLKKTQWAREKVESFYLYQYKNLPRANDIEFEKPPRERIIPEGIKPKAPAELSFTDAAILKKKREEKAKNHNKKRSKPQKTYTKRSTAGTNKIDPWADYRE</sequence>
<dbReference type="EMBL" id="BSSV01000010">
    <property type="protein sequence ID" value="GLX87283.1"/>
    <property type="molecule type" value="Genomic_DNA"/>
</dbReference>
<evidence type="ECO:0008006" key="4">
    <source>
        <dbReference type="Google" id="ProtNLM"/>
    </source>
</evidence>
<accession>A0ABQ6HGU9</accession>
<dbReference type="Gene3D" id="1.10.720.30">
    <property type="entry name" value="SAP domain"/>
    <property type="match status" value="1"/>
</dbReference>
<dbReference type="InterPro" id="IPR036361">
    <property type="entry name" value="SAP_dom_sf"/>
</dbReference>